<sequence length="222" mass="25708">MTKTTTINANKIKTEHAKSTIEHVMRTLESKIVEFNDKTLSGDIIKAIGGIGINWFLKEETKRACCNDFILMEKFRTISKEENNHFEGMQIRDDKMIINSNSVKWSDYSYLNLFEEIQLEPSTGLIIIGSNLYHLLMQKDKKVMITIAIKELRSEPSVIRDDIIAVLDLLREEVAATEEEGKASKINDIEKWKESNIINRIPGKEHNNTKFNSSEYKRRFTH</sequence>
<organism evidence="2">
    <name type="scientific">Arctotis ophiovirus</name>
    <dbReference type="NCBI Taxonomy" id="2983930"/>
    <lineage>
        <taxon>Viruses</taxon>
        <taxon>Riboviria</taxon>
        <taxon>Orthornavirae</taxon>
        <taxon>Negarnaviricota</taxon>
        <taxon>Haploviricotina</taxon>
        <taxon>Milneviricetes</taxon>
        <taxon>Naedrevirales</taxon>
        <taxon>Aspiviridae</taxon>
        <taxon>Ophiovirus</taxon>
    </lineage>
</organism>
<feature type="region of interest" description="Disordered" evidence="1">
    <location>
        <begin position="203"/>
        <end position="222"/>
    </location>
</feature>
<name>A0A9N6YK39_9VIRU</name>
<evidence type="ECO:0000313" key="2">
    <source>
        <dbReference type="EMBL" id="DBA06871.1"/>
    </source>
</evidence>
<accession>A0A9N6YK39</accession>
<evidence type="ECO:0000256" key="1">
    <source>
        <dbReference type="SAM" id="MobiDB-lite"/>
    </source>
</evidence>
<reference evidence="2" key="1">
    <citation type="journal article" date="2023" name="bioRxiv">
        <title>Expanding the repertoire of the plant infecting ophioviruses.</title>
        <authorList>
            <person name="Debat H."/>
            <person name="Garcia M.L."/>
            <person name="Bejerman N."/>
        </authorList>
    </citation>
    <scope>NUCLEOTIDE SEQUENCE</scope>
</reference>
<protein>
    <submittedName>
        <fullName evidence="2">22 kDa protein</fullName>
    </submittedName>
</protein>
<proteinExistence type="predicted"/>
<dbReference type="EMBL" id="BK062660">
    <property type="protein sequence ID" value="DBA06871.1"/>
    <property type="molecule type" value="Genomic_RNA"/>
</dbReference>